<name>A0A5X0G755_SALET</name>
<evidence type="ECO:0000313" key="2">
    <source>
        <dbReference type="EMBL" id="EBY7386741.1"/>
    </source>
</evidence>
<dbReference type="Pfam" id="PF08357">
    <property type="entry name" value="SEFIR"/>
    <property type="match status" value="1"/>
</dbReference>
<organism evidence="2">
    <name type="scientific">Salmonella enterica subsp. enterica serovar Braenderup</name>
    <dbReference type="NCBI Taxonomy" id="149391"/>
    <lineage>
        <taxon>Bacteria</taxon>
        <taxon>Pseudomonadati</taxon>
        <taxon>Pseudomonadota</taxon>
        <taxon>Gammaproteobacteria</taxon>
        <taxon>Enterobacterales</taxon>
        <taxon>Enterobacteriaceae</taxon>
        <taxon>Salmonella</taxon>
    </lineage>
</organism>
<dbReference type="AlphaFoldDB" id="A0A5X0G755"/>
<dbReference type="InterPro" id="IPR035897">
    <property type="entry name" value="Toll_tir_struct_dom_sf"/>
</dbReference>
<reference evidence="2" key="1">
    <citation type="submission" date="2018-09" db="EMBL/GenBank/DDBJ databases">
        <authorList>
            <person name="Ashton P.M."/>
            <person name="Dallman T."/>
            <person name="Nair S."/>
            <person name="De Pinna E."/>
            <person name="Peters T."/>
            <person name="Grant K."/>
        </authorList>
    </citation>
    <scope>NUCLEOTIDE SEQUENCE</scope>
    <source>
        <strain evidence="2">394884</strain>
    </source>
</reference>
<dbReference type="Gene3D" id="3.40.50.10140">
    <property type="entry name" value="Toll/interleukin-1 receptor homology (TIR) domain"/>
    <property type="match status" value="1"/>
</dbReference>
<dbReference type="PROSITE" id="PS51534">
    <property type="entry name" value="SEFIR"/>
    <property type="match status" value="1"/>
</dbReference>
<dbReference type="InterPro" id="IPR013568">
    <property type="entry name" value="SEFIR_dom"/>
</dbReference>
<proteinExistence type="predicted"/>
<dbReference type="EMBL" id="AAHOXC010000019">
    <property type="protein sequence ID" value="EBY7386741.1"/>
    <property type="molecule type" value="Genomic_DNA"/>
</dbReference>
<gene>
    <name evidence="2" type="ORF">D6J51_19780</name>
</gene>
<protein>
    <recommendedName>
        <fullName evidence="1">SEFIR domain-containing protein</fullName>
    </recommendedName>
</protein>
<comment type="caution">
    <text evidence="2">The sequence shown here is derived from an EMBL/GenBank/DDBJ whole genome shotgun (WGS) entry which is preliminary data.</text>
</comment>
<accession>A0A5X0G755</accession>
<sequence length="477" mass="55360">MIQPKVFISYSWSSKTHQQHIKDIAERLAADGVETVVDIYDLKEGDDKNHYMERMVQDESVTHVLVICDEKYSKKADLRKDGVGVESMIISQEIYSSVSQSKFIPLIFEYKESGEPYTPVFLKSRIYIDFSTPEKENDNWERLIRLLYGKPEFTKPVLGKPPAYLEQDASTPTYEIHAKFKTLKSAIANNRKNVKDCRRQFLDVCRNYCNSLKVITVPQKDDFASEILQIHKELIPVRDAITDWVLLEGESKGDDFENSLLQFMESLLAIRERPKEINGWNEVWFLPHQIFAYETFLYILAALIKVESFQQVHNILFTSYLLPEHLASRGMEFANYSEFYVSSDFLQDKLAPENYRLHAPVAELVKISATRDDISFSDLKQADLVALMVSFLNPGVFWYPQLLLYASHYEKYPLFTRAIQHRGFDNLAVITGINDSKELARKLTEGDAQRNTNSWHHLGFNRNFLEQMNVERLDSIS</sequence>
<evidence type="ECO:0000259" key="1">
    <source>
        <dbReference type="PROSITE" id="PS51534"/>
    </source>
</evidence>
<feature type="domain" description="SEFIR" evidence="1">
    <location>
        <begin position="3"/>
        <end position="139"/>
    </location>
</feature>